<reference evidence="2" key="1">
    <citation type="journal article" date="2022" name="bioRxiv">
        <title>Sequencing and chromosome-scale assembly of the giantPleurodeles waltlgenome.</title>
        <authorList>
            <person name="Brown T."/>
            <person name="Elewa A."/>
            <person name="Iarovenko S."/>
            <person name="Subramanian E."/>
            <person name="Araus A.J."/>
            <person name="Petzold A."/>
            <person name="Susuki M."/>
            <person name="Suzuki K.-i.T."/>
            <person name="Hayashi T."/>
            <person name="Toyoda A."/>
            <person name="Oliveira C."/>
            <person name="Osipova E."/>
            <person name="Leigh N.D."/>
            <person name="Simon A."/>
            <person name="Yun M.H."/>
        </authorList>
    </citation>
    <scope>NUCLEOTIDE SEQUENCE</scope>
    <source>
        <strain evidence="2">20211129_DDA</strain>
        <tissue evidence="2">Liver</tissue>
    </source>
</reference>
<evidence type="ECO:0000313" key="2">
    <source>
        <dbReference type="EMBL" id="KAJ1167782.1"/>
    </source>
</evidence>
<comment type="caution">
    <text evidence="2">The sequence shown here is derived from an EMBL/GenBank/DDBJ whole genome shotgun (WGS) entry which is preliminary data.</text>
</comment>
<feature type="region of interest" description="Disordered" evidence="1">
    <location>
        <begin position="29"/>
        <end position="59"/>
    </location>
</feature>
<evidence type="ECO:0000256" key="1">
    <source>
        <dbReference type="SAM" id="MobiDB-lite"/>
    </source>
</evidence>
<name>A0AAV7SUF2_PLEWA</name>
<dbReference type="Proteomes" id="UP001066276">
    <property type="component" value="Chromosome 4_2"/>
</dbReference>
<accession>A0AAV7SUF2</accession>
<dbReference type="EMBL" id="JANPWB010000008">
    <property type="protein sequence ID" value="KAJ1167782.1"/>
    <property type="molecule type" value="Genomic_DNA"/>
</dbReference>
<keyword evidence="3" id="KW-1185">Reference proteome</keyword>
<protein>
    <submittedName>
        <fullName evidence="2">Uncharacterized protein</fullName>
    </submittedName>
</protein>
<proteinExistence type="predicted"/>
<evidence type="ECO:0000313" key="3">
    <source>
        <dbReference type="Proteomes" id="UP001066276"/>
    </source>
</evidence>
<sequence length="84" mass="9118">MPGQRLSRRGFELTAGPSVCRPHRANEVLGTPMRHRRGPRVIGERTLGPRKGGEAPGGYAEWGPALNLELALGDGRGRPRRVPT</sequence>
<dbReference type="AlphaFoldDB" id="A0AAV7SUF2"/>
<organism evidence="2 3">
    <name type="scientific">Pleurodeles waltl</name>
    <name type="common">Iberian ribbed newt</name>
    <dbReference type="NCBI Taxonomy" id="8319"/>
    <lineage>
        <taxon>Eukaryota</taxon>
        <taxon>Metazoa</taxon>
        <taxon>Chordata</taxon>
        <taxon>Craniata</taxon>
        <taxon>Vertebrata</taxon>
        <taxon>Euteleostomi</taxon>
        <taxon>Amphibia</taxon>
        <taxon>Batrachia</taxon>
        <taxon>Caudata</taxon>
        <taxon>Salamandroidea</taxon>
        <taxon>Salamandridae</taxon>
        <taxon>Pleurodelinae</taxon>
        <taxon>Pleurodeles</taxon>
    </lineage>
</organism>
<gene>
    <name evidence="2" type="ORF">NDU88_008171</name>
</gene>